<protein>
    <submittedName>
        <fullName evidence="2">Uncharacterized protein</fullName>
    </submittedName>
</protein>
<feature type="compositionally biased region" description="Basic and acidic residues" evidence="1">
    <location>
        <begin position="134"/>
        <end position="146"/>
    </location>
</feature>
<evidence type="ECO:0000313" key="3">
    <source>
        <dbReference type="Proteomes" id="UP000613580"/>
    </source>
</evidence>
<proteinExistence type="predicted"/>
<dbReference type="AlphaFoldDB" id="A0A8H6TT22"/>
<dbReference type="EMBL" id="JACAZE010000002">
    <property type="protein sequence ID" value="KAF7321235.1"/>
    <property type="molecule type" value="Genomic_DNA"/>
</dbReference>
<reference evidence="2" key="1">
    <citation type="submission" date="2020-05" db="EMBL/GenBank/DDBJ databases">
        <title>Mycena genomes resolve the evolution of fungal bioluminescence.</title>
        <authorList>
            <person name="Tsai I.J."/>
        </authorList>
    </citation>
    <scope>NUCLEOTIDE SEQUENCE</scope>
    <source>
        <strain evidence="2">110903Hualien_Pintung</strain>
    </source>
</reference>
<evidence type="ECO:0000313" key="2">
    <source>
        <dbReference type="EMBL" id="KAF7321235.1"/>
    </source>
</evidence>
<comment type="caution">
    <text evidence="2">The sequence shown here is derived from an EMBL/GenBank/DDBJ whole genome shotgun (WGS) entry which is preliminary data.</text>
</comment>
<accession>A0A8H6TT22</accession>
<dbReference type="Proteomes" id="UP000613580">
    <property type="component" value="Unassembled WGS sequence"/>
</dbReference>
<name>A0A8H6TT22_MYCCL</name>
<feature type="region of interest" description="Disordered" evidence="1">
    <location>
        <begin position="124"/>
        <end position="181"/>
    </location>
</feature>
<evidence type="ECO:0000256" key="1">
    <source>
        <dbReference type="SAM" id="MobiDB-lite"/>
    </source>
</evidence>
<feature type="compositionally biased region" description="Low complexity" evidence="1">
    <location>
        <begin position="170"/>
        <end position="181"/>
    </location>
</feature>
<gene>
    <name evidence="2" type="ORF">HMN09_00212500</name>
</gene>
<sequence length="208" mass="23219">MPGPVHLRAHGRTLRRHHATDILLRACWRRRRLTESAEHYAVVSRKTLLRGTASAGRRCYGIREPVVNGYCLERAIGLPTSAPPSSSSPPSAIRRTPSFMRRCPLPRHSRDSIRQLAALCLHTTTPPSPPMRIVPEDDRSHAEATPKRPPSAIRPHAPSPRSLRLETRRTTGTGRFGLGLETTTTPSYPWHGWLLQSSSVDDWLVAVD</sequence>
<keyword evidence="3" id="KW-1185">Reference proteome</keyword>
<organism evidence="2 3">
    <name type="scientific">Mycena chlorophos</name>
    <name type="common">Agaric fungus</name>
    <name type="synonym">Agaricus chlorophos</name>
    <dbReference type="NCBI Taxonomy" id="658473"/>
    <lineage>
        <taxon>Eukaryota</taxon>
        <taxon>Fungi</taxon>
        <taxon>Dikarya</taxon>
        <taxon>Basidiomycota</taxon>
        <taxon>Agaricomycotina</taxon>
        <taxon>Agaricomycetes</taxon>
        <taxon>Agaricomycetidae</taxon>
        <taxon>Agaricales</taxon>
        <taxon>Marasmiineae</taxon>
        <taxon>Mycenaceae</taxon>
        <taxon>Mycena</taxon>
    </lineage>
</organism>